<sequence>MALSRSHFKRFHESGFQLKDHSDLTIHCQDHTFYVHKVVLAGCSDFFTNACRPESGFKEARTGVVNMEDDDPKLVRLLLSYCYLDDDSFGRACSQWSHELKNTLEEKFVPLWSSFCLYAIADKYQVRGLMDKKKDFIKGMKDYHSKPCASDESYFDNLSPSFFAKLAREIFQTTARQSIRLITLRYAAKHITHLNKSREFKDMVNDIDDFRDELLEQIATFTSQHRQCSKCRIMSLISPNDGLNSRPFAWCCPRCATRNSLDDSNNPTVCPTRSEASPAEDPRASKRKRIPEA</sequence>
<evidence type="ECO:0000313" key="4">
    <source>
        <dbReference type="Proteomes" id="UP001360953"/>
    </source>
</evidence>
<dbReference type="PANTHER" id="PTHR47843">
    <property type="entry name" value="BTB DOMAIN-CONTAINING PROTEIN-RELATED"/>
    <property type="match status" value="1"/>
</dbReference>
<dbReference type="PROSITE" id="PS50097">
    <property type="entry name" value="BTB"/>
    <property type="match status" value="1"/>
</dbReference>
<dbReference type="InterPro" id="IPR000210">
    <property type="entry name" value="BTB/POZ_dom"/>
</dbReference>
<protein>
    <recommendedName>
        <fullName evidence="2">BTB domain-containing protein</fullName>
    </recommendedName>
</protein>
<dbReference type="InterPro" id="IPR011333">
    <property type="entry name" value="SKP1/BTB/POZ_sf"/>
</dbReference>
<dbReference type="PANTHER" id="PTHR47843:SF5">
    <property type="entry name" value="BTB_POZ DOMAIN PROTEIN"/>
    <property type="match status" value="1"/>
</dbReference>
<dbReference type="Gene3D" id="3.30.710.10">
    <property type="entry name" value="Potassium Channel Kv1.1, Chain A"/>
    <property type="match status" value="1"/>
</dbReference>
<dbReference type="Pfam" id="PF00651">
    <property type="entry name" value="BTB"/>
    <property type="match status" value="1"/>
</dbReference>
<feature type="domain" description="BTB" evidence="2">
    <location>
        <begin position="22"/>
        <end position="91"/>
    </location>
</feature>
<dbReference type="EMBL" id="JBBPEH010000006">
    <property type="protein sequence ID" value="KAK7536871.1"/>
    <property type="molecule type" value="Genomic_DNA"/>
</dbReference>
<comment type="caution">
    <text evidence="3">The sequence shown here is derived from an EMBL/GenBank/DDBJ whole genome shotgun (WGS) entry which is preliminary data.</text>
</comment>
<reference evidence="3 4" key="1">
    <citation type="submission" date="2024-04" db="EMBL/GenBank/DDBJ databases">
        <title>Phyllosticta paracitricarpa is synonymous to the EU quarantine fungus P. citricarpa based on phylogenomic analyses.</title>
        <authorList>
            <consortium name="Lawrence Berkeley National Laboratory"/>
            <person name="Van ingen-buijs V.A."/>
            <person name="Van westerhoven A.C."/>
            <person name="Haridas S."/>
            <person name="Skiadas P."/>
            <person name="Martin F."/>
            <person name="Groenewald J.Z."/>
            <person name="Crous P.W."/>
            <person name="Seidl M.F."/>
        </authorList>
    </citation>
    <scope>NUCLEOTIDE SEQUENCE [LARGE SCALE GENOMIC DNA]</scope>
    <source>
        <strain evidence="3 4">CPC 17464</strain>
    </source>
</reference>
<name>A0ABR1LNW7_9PEZI</name>
<evidence type="ECO:0000313" key="3">
    <source>
        <dbReference type="EMBL" id="KAK7536871.1"/>
    </source>
</evidence>
<dbReference type="RefSeq" id="XP_066655022.1">
    <property type="nucleotide sequence ID" value="XM_066795597.1"/>
</dbReference>
<dbReference type="CDD" id="cd18186">
    <property type="entry name" value="BTB_POZ_ZBTB_KLHL-like"/>
    <property type="match status" value="1"/>
</dbReference>
<evidence type="ECO:0000259" key="2">
    <source>
        <dbReference type="PROSITE" id="PS50097"/>
    </source>
</evidence>
<dbReference type="SUPFAM" id="SSF54695">
    <property type="entry name" value="POZ domain"/>
    <property type="match status" value="1"/>
</dbReference>
<organism evidence="3 4">
    <name type="scientific">Phyllosticta citribraziliensis</name>
    <dbReference type="NCBI Taxonomy" id="989973"/>
    <lineage>
        <taxon>Eukaryota</taxon>
        <taxon>Fungi</taxon>
        <taxon>Dikarya</taxon>
        <taxon>Ascomycota</taxon>
        <taxon>Pezizomycotina</taxon>
        <taxon>Dothideomycetes</taxon>
        <taxon>Dothideomycetes incertae sedis</taxon>
        <taxon>Botryosphaeriales</taxon>
        <taxon>Phyllostictaceae</taxon>
        <taxon>Phyllosticta</taxon>
    </lineage>
</organism>
<feature type="compositionally biased region" description="Basic and acidic residues" evidence="1">
    <location>
        <begin position="280"/>
        <end position="293"/>
    </location>
</feature>
<accession>A0ABR1LNW7</accession>
<keyword evidence="4" id="KW-1185">Reference proteome</keyword>
<feature type="region of interest" description="Disordered" evidence="1">
    <location>
        <begin position="262"/>
        <end position="293"/>
    </location>
</feature>
<dbReference type="GeneID" id="92028503"/>
<dbReference type="Proteomes" id="UP001360953">
    <property type="component" value="Unassembled WGS sequence"/>
</dbReference>
<evidence type="ECO:0000256" key="1">
    <source>
        <dbReference type="SAM" id="MobiDB-lite"/>
    </source>
</evidence>
<gene>
    <name evidence="3" type="ORF">J3D65DRAFT_356333</name>
</gene>
<proteinExistence type="predicted"/>
<feature type="compositionally biased region" description="Polar residues" evidence="1">
    <location>
        <begin position="262"/>
        <end position="275"/>
    </location>
</feature>
<dbReference type="SMART" id="SM00225">
    <property type="entry name" value="BTB"/>
    <property type="match status" value="1"/>
</dbReference>